<evidence type="ECO:0000256" key="6">
    <source>
        <dbReference type="ARBA" id="ARBA00023136"/>
    </source>
</evidence>
<reference evidence="11 12" key="1">
    <citation type="submission" date="2024-03" db="EMBL/GenBank/DDBJ databases">
        <title>Human intestinal bacterial collection.</title>
        <authorList>
            <person name="Pauvert C."/>
            <person name="Hitch T.C.A."/>
            <person name="Clavel T."/>
        </authorList>
    </citation>
    <scope>NUCLEOTIDE SEQUENCE [LARGE SCALE GENOMIC DNA]</scope>
    <source>
        <strain evidence="11 12">CLA-SR-H021</strain>
    </source>
</reference>
<evidence type="ECO:0000256" key="8">
    <source>
        <dbReference type="SAM" id="Phobius"/>
    </source>
</evidence>
<feature type="domain" description="Na+/H+ antiporter MnhB subunit-related protein" evidence="9">
    <location>
        <begin position="244"/>
        <end position="366"/>
    </location>
</feature>
<dbReference type="PANTHER" id="PTHR33932">
    <property type="entry name" value="NA(+)/H(+) ANTIPORTER SUBUNIT B"/>
    <property type="match status" value="1"/>
</dbReference>
<comment type="similarity">
    <text evidence="2">Belongs to the CPA3 antiporters (TC 2.A.63) subunit B family.</text>
</comment>
<dbReference type="InterPro" id="IPR050622">
    <property type="entry name" value="CPA3_antiporter_subunitB"/>
</dbReference>
<evidence type="ECO:0000259" key="9">
    <source>
        <dbReference type="Pfam" id="PF04039"/>
    </source>
</evidence>
<accession>A0ABV1D5Y7</accession>
<organism evidence="11 12">
    <name type="scientific">Enterocloster hominis</name>
    <name type="common">ex Hitch et al. 2024</name>
    <dbReference type="NCBI Taxonomy" id="1917870"/>
    <lineage>
        <taxon>Bacteria</taxon>
        <taxon>Bacillati</taxon>
        <taxon>Bacillota</taxon>
        <taxon>Clostridia</taxon>
        <taxon>Lachnospirales</taxon>
        <taxon>Lachnospiraceae</taxon>
        <taxon>Enterocloster</taxon>
    </lineage>
</organism>
<evidence type="ECO:0000256" key="3">
    <source>
        <dbReference type="ARBA" id="ARBA00022475"/>
    </source>
</evidence>
<keyword evidence="4 8" id="KW-0812">Transmembrane</keyword>
<comment type="caution">
    <text evidence="11">The sequence shown here is derived from an EMBL/GenBank/DDBJ whole genome shotgun (WGS) entry which is preliminary data.</text>
</comment>
<evidence type="ECO:0000256" key="2">
    <source>
        <dbReference type="ARBA" id="ARBA00009425"/>
    </source>
</evidence>
<feature type="region of interest" description="Disordered" evidence="7">
    <location>
        <begin position="87"/>
        <end position="113"/>
    </location>
</feature>
<gene>
    <name evidence="11" type="primary">mbhE</name>
    <name evidence="11" type="ORF">WMQ36_12590</name>
</gene>
<evidence type="ECO:0000256" key="5">
    <source>
        <dbReference type="ARBA" id="ARBA00022989"/>
    </source>
</evidence>
<dbReference type="InterPro" id="IPR007182">
    <property type="entry name" value="MnhB"/>
</dbReference>
<evidence type="ECO:0000313" key="11">
    <source>
        <dbReference type="EMBL" id="MEQ2425818.1"/>
    </source>
</evidence>
<protein>
    <submittedName>
        <fullName evidence="11">Hydrogen gas-evolving membrane-bound hydrogenase subunit E</fullName>
    </submittedName>
</protein>
<evidence type="ECO:0000259" key="10">
    <source>
        <dbReference type="Pfam" id="PF20501"/>
    </source>
</evidence>
<sequence>MSRRRDNYENSRWMKFRKWVDGEVDPLDHGMEIKIPGNENDCTKVQYTAEAGGEGRTAGTVRGDEVLTGSAEPGKKAVSGLLQESMNQEPADQKPMDQNPMNQGPGTPPSAAPSLLIREERGIRIFHRFYQVMSVLLCFSIIFVLLWTIAYLPVFGNAGNPDNNEVSARYIEKGLEETGAVNIVTGMILDYRAFDTFGESCVLFIASCCVFALLRIDAASRDKQTAKRLAEANDRLFEPKNDIILQKCACVLVPLILVFGIYIVLNGHLSPGGGFSGGAVLGSGLILYLNAFGFQKTERFFTEKVYRRITLAALTFYCLAKSYSFYTGANHLESHIPLGTPGAILSSGLILPLNICVGLVVACTMYAFYTLFRKGGM</sequence>
<feature type="transmembrane region" description="Helical" evidence="8">
    <location>
        <begin position="271"/>
        <end position="289"/>
    </location>
</feature>
<dbReference type="Pfam" id="PF04039">
    <property type="entry name" value="MnhB"/>
    <property type="match status" value="1"/>
</dbReference>
<keyword evidence="6 8" id="KW-0472">Membrane</keyword>
<dbReference type="Proteomes" id="UP001454086">
    <property type="component" value="Unassembled WGS sequence"/>
</dbReference>
<dbReference type="Pfam" id="PF20501">
    <property type="entry name" value="MbhE"/>
    <property type="match status" value="1"/>
</dbReference>
<feature type="region of interest" description="Disordered" evidence="7">
    <location>
        <begin position="50"/>
        <end position="73"/>
    </location>
</feature>
<evidence type="ECO:0000313" key="12">
    <source>
        <dbReference type="Proteomes" id="UP001454086"/>
    </source>
</evidence>
<keyword evidence="3" id="KW-1003">Cell membrane</keyword>
<evidence type="ECO:0000256" key="1">
    <source>
        <dbReference type="ARBA" id="ARBA00004651"/>
    </source>
</evidence>
<dbReference type="InterPro" id="IPR046806">
    <property type="entry name" value="MrpA_C/MbhE"/>
</dbReference>
<dbReference type="EMBL" id="JBBMFM010000042">
    <property type="protein sequence ID" value="MEQ2425818.1"/>
    <property type="molecule type" value="Genomic_DNA"/>
</dbReference>
<feature type="transmembrane region" description="Helical" evidence="8">
    <location>
        <begin position="129"/>
        <end position="152"/>
    </location>
</feature>
<dbReference type="PANTHER" id="PTHR33932:SF4">
    <property type="entry name" value="NA(+)_H(+) ANTIPORTER SUBUNIT B"/>
    <property type="match status" value="1"/>
</dbReference>
<feature type="domain" description="MrpA C-terminal/MbhE" evidence="10">
    <location>
        <begin position="160"/>
        <end position="216"/>
    </location>
</feature>
<feature type="transmembrane region" description="Helical" evidence="8">
    <location>
        <begin position="197"/>
        <end position="214"/>
    </location>
</feature>
<comment type="subcellular location">
    <subcellularLocation>
        <location evidence="1">Cell membrane</location>
        <topology evidence="1">Multi-pass membrane protein</topology>
    </subcellularLocation>
</comment>
<evidence type="ECO:0000256" key="4">
    <source>
        <dbReference type="ARBA" id="ARBA00022692"/>
    </source>
</evidence>
<feature type="transmembrane region" description="Helical" evidence="8">
    <location>
        <begin position="309"/>
        <end position="329"/>
    </location>
</feature>
<proteinExistence type="inferred from homology"/>
<dbReference type="RefSeq" id="WP_349118254.1">
    <property type="nucleotide sequence ID" value="NZ_JBBMFM010000042.1"/>
</dbReference>
<keyword evidence="12" id="KW-1185">Reference proteome</keyword>
<name>A0ABV1D5Y7_9FIRM</name>
<feature type="transmembrane region" description="Helical" evidence="8">
    <location>
        <begin position="244"/>
        <end position="265"/>
    </location>
</feature>
<feature type="transmembrane region" description="Helical" evidence="8">
    <location>
        <begin position="349"/>
        <end position="372"/>
    </location>
</feature>
<keyword evidence="5 8" id="KW-1133">Transmembrane helix</keyword>
<evidence type="ECO:0000256" key="7">
    <source>
        <dbReference type="SAM" id="MobiDB-lite"/>
    </source>
</evidence>